<dbReference type="InterPro" id="IPR000182">
    <property type="entry name" value="GNAT_dom"/>
</dbReference>
<dbReference type="Pfam" id="PF00583">
    <property type="entry name" value="Acetyltransf_1"/>
    <property type="match status" value="1"/>
</dbReference>
<evidence type="ECO:0000256" key="2">
    <source>
        <dbReference type="ARBA" id="ARBA00023315"/>
    </source>
</evidence>
<evidence type="ECO:0000259" key="3">
    <source>
        <dbReference type="PROSITE" id="PS51186"/>
    </source>
</evidence>
<evidence type="ECO:0000313" key="5">
    <source>
        <dbReference type="Proteomes" id="UP001501536"/>
    </source>
</evidence>
<dbReference type="InterPro" id="IPR016181">
    <property type="entry name" value="Acyl_CoA_acyltransferase"/>
</dbReference>
<dbReference type="PANTHER" id="PTHR43877:SF2">
    <property type="entry name" value="AMINOALKYLPHOSPHONATE N-ACETYLTRANSFERASE-RELATED"/>
    <property type="match status" value="1"/>
</dbReference>
<gene>
    <name evidence="4" type="ORF">GCM10022377_24550</name>
</gene>
<protein>
    <recommendedName>
        <fullName evidence="3">N-acetyltransferase domain-containing protein</fullName>
    </recommendedName>
</protein>
<dbReference type="PANTHER" id="PTHR43877">
    <property type="entry name" value="AMINOALKYLPHOSPHONATE N-ACETYLTRANSFERASE-RELATED-RELATED"/>
    <property type="match status" value="1"/>
</dbReference>
<name>A0ABP7DU56_9MICC</name>
<accession>A0ABP7DU56</accession>
<dbReference type="Proteomes" id="UP001501536">
    <property type="component" value="Unassembled WGS sequence"/>
</dbReference>
<dbReference type="RefSeq" id="WP_344885102.1">
    <property type="nucleotide sequence ID" value="NZ_BAABCJ010000006.1"/>
</dbReference>
<proteinExistence type="predicted"/>
<dbReference type="PROSITE" id="PS51186">
    <property type="entry name" value="GNAT"/>
    <property type="match status" value="1"/>
</dbReference>
<keyword evidence="1" id="KW-0808">Transferase</keyword>
<dbReference type="SUPFAM" id="SSF55729">
    <property type="entry name" value="Acyl-CoA N-acyltransferases (Nat)"/>
    <property type="match status" value="1"/>
</dbReference>
<keyword evidence="2" id="KW-0012">Acyltransferase</keyword>
<keyword evidence="5" id="KW-1185">Reference proteome</keyword>
<comment type="caution">
    <text evidence="4">The sequence shown here is derived from an EMBL/GenBank/DDBJ whole genome shotgun (WGS) entry which is preliminary data.</text>
</comment>
<dbReference type="EMBL" id="BAABCJ010000006">
    <property type="protein sequence ID" value="GAA3710001.1"/>
    <property type="molecule type" value="Genomic_DNA"/>
</dbReference>
<dbReference type="Gene3D" id="3.40.630.30">
    <property type="match status" value="1"/>
</dbReference>
<feature type="domain" description="N-acetyltransferase" evidence="3">
    <location>
        <begin position="16"/>
        <end position="175"/>
    </location>
</feature>
<evidence type="ECO:0000313" key="4">
    <source>
        <dbReference type="EMBL" id="GAA3710001.1"/>
    </source>
</evidence>
<dbReference type="CDD" id="cd04301">
    <property type="entry name" value="NAT_SF"/>
    <property type="match status" value="1"/>
</dbReference>
<organism evidence="4 5">
    <name type="scientific">Zhihengliuella alba</name>
    <dbReference type="NCBI Taxonomy" id="547018"/>
    <lineage>
        <taxon>Bacteria</taxon>
        <taxon>Bacillati</taxon>
        <taxon>Actinomycetota</taxon>
        <taxon>Actinomycetes</taxon>
        <taxon>Micrococcales</taxon>
        <taxon>Micrococcaceae</taxon>
        <taxon>Zhihengliuella</taxon>
    </lineage>
</organism>
<dbReference type="InterPro" id="IPR050832">
    <property type="entry name" value="Bact_Acetyltransf"/>
</dbReference>
<sequence>MSPAGLSVAIRKATAEDVRPTLEMKLAAWRETYGDVRPESFFAAKEAGLEKETDWWLRGLAAGAEFWIALDADGAVIGCAGGTPVQDDDADTGVPVELQMLYVRAAYYGTGLGERLLQTAVGVGPALAWVVQGNERAIAFYRKHGFAPDGRVEPCGDWGDGVDWTGLNEVRLVRR</sequence>
<evidence type="ECO:0000256" key="1">
    <source>
        <dbReference type="ARBA" id="ARBA00022679"/>
    </source>
</evidence>
<reference evidence="5" key="1">
    <citation type="journal article" date="2019" name="Int. J. Syst. Evol. Microbiol.">
        <title>The Global Catalogue of Microorganisms (GCM) 10K type strain sequencing project: providing services to taxonomists for standard genome sequencing and annotation.</title>
        <authorList>
            <consortium name="The Broad Institute Genomics Platform"/>
            <consortium name="The Broad Institute Genome Sequencing Center for Infectious Disease"/>
            <person name="Wu L."/>
            <person name="Ma J."/>
        </authorList>
    </citation>
    <scope>NUCLEOTIDE SEQUENCE [LARGE SCALE GENOMIC DNA]</scope>
    <source>
        <strain evidence="5">JCM 16961</strain>
    </source>
</reference>